<dbReference type="FunFam" id="2.10.25.10:FF:000038">
    <property type="entry name" value="Fibrillin 2"/>
    <property type="match status" value="1"/>
</dbReference>
<dbReference type="InterPro" id="IPR000152">
    <property type="entry name" value="EGF-type_Asp/Asn_hydroxyl_site"/>
</dbReference>
<evidence type="ECO:0000313" key="9">
    <source>
        <dbReference type="EMBL" id="CAD1820877.1"/>
    </source>
</evidence>
<dbReference type="PANTHER" id="PTHR33491">
    <property type="entry name" value="OSJNBA0016N04.9 PROTEIN"/>
    <property type="match status" value="1"/>
</dbReference>
<dbReference type="SMART" id="SM00179">
    <property type="entry name" value="EGF_CA"/>
    <property type="match status" value="1"/>
</dbReference>
<dbReference type="EMBL" id="LR862141">
    <property type="protein sequence ID" value="CAD1820877.1"/>
    <property type="molecule type" value="Genomic_DNA"/>
</dbReference>
<proteinExistence type="predicted"/>
<evidence type="ECO:0000256" key="7">
    <source>
        <dbReference type="SAM" id="Phobius"/>
    </source>
</evidence>
<feature type="compositionally biased region" description="Low complexity" evidence="6">
    <location>
        <begin position="42"/>
        <end position="53"/>
    </location>
</feature>
<keyword evidence="1 5" id="KW-0245">EGF-like domain</keyword>
<dbReference type="InterPro" id="IPR018097">
    <property type="entry name" value="EGF_Ca-bd_CS"/>
</dbReference>
<dbReference type="PROSITE" id="PS50026">
    <property type="entry name" value="EGF_3"/>
    <property type="match status" value="1"/>
</dbReference>
<dbReference type="PROSITE" id="PS00010">
    <property type="entry name" value="ASX_HYDROXYL"/>
    <property type="match status" value="1"/>
</dbReference>
<dbReference type="Gene3D" id="2.10.25.10">
    <property type="entry name" value="Laminin"/>
    <property type="match status" value="1"/>
</dbReference>
<gene>
    <name evidence="9" type="ORF">CB5_LOCUS4088</name>
</gene>
<comment type="caution">
    <text evidence="5">Lacks conserved residue(s) required for the propagation of feature annotation.</text>
</comment>
<dbReference type="AlphaFoldDB" id="A0A6V7NQV2"/>
<keyword evidence="4" id="KW-1015">Disulfide bond</keyword>
<evidence type="ECO:0000256" key="6">
    <source>
        <dbReference type="SAM" id="MobiDB-lite"/>
    </source>
</evidence>
<keyword evidence="7" id="KW-0812">Transmembrane</keyword>
<dbReference type="CDD" id="cd00054">
    <property type="entry name" value="EGF_CA"/>
    <property type="match status" value="1"/>
</dbReference>
<dbReference type="PROSITE" id="PS01187">
    <property type="entry name" value="EGF_CA"/>
    <property type="match status" value="1"/>
</dbReference>
<feature type="region of interest" description="Disordered" evidence="6">
    <location>
        <begin position="25"/>
        <end position="72"/>
    </location>
</feature>
<dbReference type="InterPro" id="IPR000742">
    <property type="entry name" value="EGF"/>
</dbReference>
<keyword evidence="3" id="KW-0677">Repeat</keyword>
<reference evidence="9" key="1">
    <citation type="submission" date="2020-07" db="EMBL/GenBank/DDBJ databases">
        <authorList>
            <person name="Lin J."/>
        </authorList>
    </citation>
    <scope>NUCLEOTIDE SEQUENCE</scope>
</reference>
<organism evidence="9">
    <name type="scientific">Ananas comosus var. bracteatus</name>
    <name type="common">red pineapple</name>
    <dbReference type="NCBI Taxonomy" id="296719"/>
    <lineage>
        <taxon>Eukaryota</taxon>
        <taxon>Viridiplantae</taxon>
        <taxon>Streptophyta</taxon>
        <taxon>Embryophyta</taxon>
        <taxon>Tracheophyta</taxon>
        <taxon>Spermatophyta</taxon>
        <taxon>Magnoliopsida</taxon>
        <taxon>Liliopsida</taxon>
        <taxon>Poales</taxon>
        <taxon>Bromeliaceae</taxon>
        <taxon>Bromelioideae</taxon>
        <taxon>Ananas</taxon>
    </lineage>
</organism>
<keyword evidence="7" id="KW-0472">Membrane</keyword>
<protein>
    <recommendedName>
        <fullName evidence="8">EGF-like domain-containing protein</fullName>
    </recommendedName>
</protein>
<evidence type="ECO:0000256" key="2">
    <source>
        <dbReference type="ARBA" id="ARBA00022729"/>
    </source>
</evidence>
<feature type="domain" description="EGF-like" evidence="8">
    <location>
        <begin position="311"/>
        <end position="352"/>
    </location>
</feature>
<evidence type="ECO:0000259" key="8">
    <source>
        <dbReference type="PROSITE" id="PS50026"/>
    </source>
</evidence>
<dbReference type="SUPFAM" id="SSF57196">
    <property type="entry name" value="EGF/Laminin"/>
    <property type="match status" value="1"/>
</dbReference>
<feature type="transmembrane region" description="Helical" evidence="7">
    <location>
        <begin position="364"/>
        <end position="386"/>
    </location>
</feature>
<evidence type="ECO:0000256" key="1">
    <source>
        <dbReference type="ARBA" id="ARBA00022536"/>
    </source>
</evidence>
<evidence type="ECO:0000256" key="5">
    <source>
        <dbReference type="PROSITE-ProRule" id="PRU00076"/>
    </source>
</evidence>
<sequence length="425" mass="46428">MHPHIYTHLPLQYILCQSSLNQRNKEKEKDGFNTDINGAKDGGVSAADAASSVPTGSAECRSSSSSSSSRNNFRAHRFAGMPRQVSGEPKPFLGTNVEAIDISLFPAEVRMLKYIAYECFDSTGSNVVDSFPANITTVMPYRFSNKRNKFTAIGCHTLAYIVGLNGQQFASGCTSFCDSLTSPTNGSCSGIGCCQTDIPKDVAYFEMQWGFDTNPAANITRCSYAVLVEEDSYNFSTTDLLSFVDRNQNGVPVVLDWAAGDLPCQAAKGSPNYACRSKNSYCYDSAIGTSYLCNCSEGYEGNPYLDGGCADIDECNRGDQYPCHGTCTNLPGSYNCTCPKGTQGNPVYQNCTGIPDKFPLKEKLAVGACVGATIALALCFITIIELQKRRHIRDKAAYFKQNGGQILHEEMTLKESRHRPHIYRR</sequence>
<dbReference type="SMART" id="SM00181">
    <property type="entry name" value="EGF"/>
    <property type="match status" value="2"/>
</dbReference>
<accession>A0A6V7NQV2</accession>
<dbReference type="Pfam" id="PF07645">
    <property type="entry name" value="EGF_CA"/>
    <property type="match status" value="1"/>
</dbReference>
<keyword evidence="2" id="KW-0732">Signal</keyword>
<name>A0A6V7NQV2_ANACO</name>
<dbReference type="InterPro" id="IPR049883">
    <property type="entry name" value="NOTCH1_EGF-like"/>
</dbReference>
<dbReference type="InterPro" id="IPR001881">
    <property type="entry name" value="EGF-like_Ca-bd_dom"/>
</dbReference>
<dbReference type="GO" id="GO:0005509">
    <property type="term" value="F:calcium ion binding"/>
    <property type="evidence" value="ECO:0007669"/>
    <property type="project" value="InterPro"/>
</dbReference>
<evidence type="ECO:0000256" key="3">
    <source>
        <dbReference type="ARBA" id="ARBA00022737"/>
    </source>
</evidence>
<evidence type="ECO:0000256" key="4">
    <source>
        <dbReference type="ARBA" id="ARBA00023157"/>
    </source>
</evidence>
<keyword evidence="7" id="KW-1133">Transmembrane helix</keyword>